<evidence type="ECO:0000256" key="5">
    <source>
        <dbReference type="ARBA" id="ARBA00022857"/>
    </source>
</evidence>
<feature type="domain" description="DHFR" evidence="9">
    <location>
        <begin position="3"/>
        <end position="161"/>
    </location>
</feature>
<dbReference type="GO" id="GO:0046452">
    <property type="term" value="P:dihydrofolate metabolic process"/>
    <property type="evidence" value="ECO:0007669"/>
    <property type="project" value="TreeGrafter"/>
</dbReference>
<dbReference type="Gene3D" id="3.40.430.10">
    <property type="entry name" value="Dihydrofolate Reductase, subunit A"/>
    <property type="match status" value="1"/>
</dbReference>
<keyword evidence="5 8" id="KW-0521">NADP</keyword>
<comment type="similarity">
    <text evidence="2 8">Belongs to the dihydrofolate reductase family.</text>
</comment>
<keyword evidence="11" id="KW-1185">Reference proteome</keyword>
<dbReference type="AlphaFoldDB" id="A0A7W5DPB1"/>
<dbReference type="SUPFAM" id="SSF53597">
    <property type="entry name" value="Dihydrofolate reductase-like"/>
    <property type="match status" value="1"/>
</dbReference>
<evidence type="ECO:0000313" key="11">
    <source>
        <dbReference type="Proteomes" id="UP000544222"/>
    </source>
</evidence>
<evidence type="ECO:0000256" key="6">
    <source>
        <dbReference type="ARBA" id="ARBA00023002"/>
    </source>
</evidence>
<dbReference type="InterPro" id="IPR001796">
    <property type="entry name" value="DHFR_dom"/>
</dbReference>
<dbReference type="Proteomes" id="UP000544222">
    <property type="component" value="Unassembled WGS sequence"/>
</dbReference>
<evidence type="ECO:0000256" key="2">
    <source>
        <dbReference type="ARBA" id="ARBA00009539"/>
    </source>
</evidence>
<dbReference type="GO" id="GO:0046654">
    <property type="term" value="P:tetrahydrofolate biosynthetic process"/>
    <property type="evidence" value="ECO:0007669"/>
    <property type="project" value="UniProtKB-UniPathway"/>
</dbReference>
<dbReference type="PROSITE" id="PS51330">
    <property type="entry name" value="DHFR_2"/>
    <property type="match status" value="1"/>
</dbReference>
<comment type="caution">
    <text evidence="10">The sequence shown here is derived from an EMBL/GenBank/DDBJ whole genome shotgun (WGS) entry which is preliminary data.</text>
</comment>
<dbReference type="CDD" id="cd00209">
    <property type="entry name" value="DHFR"/>
    <property type="match status" value="1"/>
</dbReference>
<dbReference type="EC" id="1.5.1.3" evidence="3 8"/>
<protein>
    <recommendedName>
        <fullName evidence="3 8">Dihydrofolate reductase</fullName>
        <ecNumber evidence="3 8">1.5.1.3</ecNumber>
    </recommendedName>
</protein>
<evidence type="ECO:0000256" key="4">
    <source>
        <dbReference type="ARBA" id="ARBA00022563"/>
    </source>
</evidence>
<dbReference type="FunFam" id="3.40.430.10:FF:000001">
    <property type="entry name" value="Dihydrofolate reductase"/>
    <property type="match status" value="1"/>
</dbReference>
<dbReference type="GO" id="GO:0046655">
    <property type="term" value="P:folic acid metabolic process"/>
    <property type="evidence" value="ECO:0007669"/>
    <property type="project" value="TreeGrafter"/>
</dbReference>
<sequence>MPIISIIAAIAENHAIGYKNQLLCHIPDDLKRFKRLTLNHPIIMGRNTFLSLPKGALPERKNIVVTHQLLEFEGCATVHSIEDAVEICKNEEEIFIIGGSSLYSQIVPKADKMYLTHIYATFQADAFFPTIVDDEWKKVFSEYHPATDKIPFGYSFVNYEHIHV</sequence>
<dbReference type="InterPro" id="IPR024072">
    <property type="entry name" value="DHFR-like_dom_sf"/>
</dbReference>
<evidence type="ECO:0000256" key="3">
    <source>
        <dbReference type="ARBA" id="ARBA00012856"/>
    </source>
</evidence>
<dbReference type="PIRSF" id="PIRSF000194">
    <property type="entry name" value="DHFR"/>
    <property type="match status" value="1"/>
</dbReference>
<reference evidence="10 11" key="1">
    <citation type="submission" date="2020-08" db="EMBL/GenBank/DDBJ databases">
        <title>Genomic Encyclopedia of Type Strains, Phase IV (KMG-IV): sequencing the most valuable type-strain genomes for metagenomic binning, comparative biology and taxonomic classification.</title>
        <authorList>
            <person name="Goeker M."/>
        </authorList>
    </citation>
    <scope>NUCLEOTIDE SEQUENCE [LARGE SCALE GENOMIC DNA]</scope>
    <source>
        <strain evidence="10 11">DSM 27471</strain>
    </source>
</reference>
<dbReference type="GO" id="GO:0004146">
    <property type="term" value="F:dihydrofolate reductase activity"/>
    <property type="evidence" value="ECO:0007669"/>
    <property type="project" value="UniProtKB-EC"/>
</dbReference>
<evidence type="ECO:0000256" key="1">
    <source>
        <dbReference type="ARBA" id="ARBA00004903"/>
    </source>
</evidence>
<dbReference type="Pfam" id="PF00186">
    <property type="entry name" value="DHFR_1"/>
    <property type="match status" value="1"/>
</dbReference>
<comment type="function">
    <text evidence="7 8">Key enzyme in folate metabolism. Catalyzes an essential reaction for de novo glycine and purine synthesis, and for DNA precursor synthesis.</text>
</comment>
<dbReference type="InterPro" id="IPR012259">
    <property type="entry name" value="DHFR"/>
</dbReference>
<dbReference type="UniPathway" id="UPA00077">
    <property type="reaction ID" value="UER00158"/>
</dbReference>
<evidence type="ECO:0000256" key="7">
    <source>
        <dbReference type="ARBA" id="ARBA00025067"/>
    </source>
</evidence>
<comment type="pathway">
    <text evidence="1 8">Cofactor biosynthesis; tetrahydrofolate biosynthesis; 5,6,7,8-tetrahydrofolate from 7,8-dihydrofolate: step 1/1.</text>
</comment>
<dbReference type="PANTHER" id="PTHR48069">
    <property type="entry name" value="DIHYDROFOLATE REDUCTASE"/>
    <property type="match status" value="1"/>
</dbReference>
<name>A0A7W5DPB1_9PORP</name>
<accession>A0A7W5DPB1</accession>
<gene>
    <name evidence="10" type="ORF">FHX64_000614</name>
</gene>
<dbReference type="GO" id="GO:0005829">
    <property type="term" value="C:cytosol"/>
    <property type="evidence" value="ECO:0007669"/>
    <property type="project" value="TreeGrafter"/>
</dbReference>
<dbReference type="EMBL" id="JACHYB010000001">
    <property type="protein sequence ID" value="MBB3186451.1"/>
    <property type="molecule type" value="Genomic_DNA"/>
</dbReference>
<dbReference type="RefSeq" id="WP_183412344.1">
    <property type="nucleotide sequence ID" value="NZ_JACHYB010000001.1"/>
</dbReference>
<proteinExistence type="inferred from homology"/>
<dbReference type="GO" id="GO:0070401">
    <property type="term" value="F:NADP+ binding"/>
    <property type="evidence" value="ECO:0007669"/>
    <property type="project" value="UniProtKB-ARBA"/>
</dbReference>
<keyword evidence="4 8" id="KW-0554">One-carbon metabolism</keyword>
<comment type="catalytic activity">
    <reaction evidence="8">
        <text>(6S)-5,6,7,8-tetrahydrofolate + NADP(+) = 7,8-dihydrofolate + NADPH + H(+)</text>
        <dbReference type="Rhea" id="RHEA:15009"/>
        <dbReference type="ChEBI" id="CHEBI:15378"/>
        <dbReference type="ChEBI" id="CHEBI:57451"/>
        <dbReference type="ChEBI" id="CHEBI:57453"/>
        <dbReference type="ChEBI" id="CHEBI:57783"/>
        <dbReference type="ChEBI" id="CHEBI:58349"/>
        <dbReference type="EC" id="1.5.1.3"/>
    </reaction>
</comment>
<evidence type="ECO:0000313" key="10">
    <source>
        <dbReference type="EMBL" id="MBB3186451.1"/>
    </source>
</evidence>
<organism evidence="10 11">
    <name type="scientific">Microbacter margulisiae</name>
    <dbReference type="NCBI Taxonomy" id="1350067"/>
    <lineage>
        <taxon>Bacteria</taxon>
        <taxon>Pseudomonadati</taxon>
        <taxon>Bacteroidota</taxon>
        <taxon>Bacteroidia</taxon>
        <taxon>Bacteroidales</taxon>
        <taxon>Porphyromonadaceae</taxon>
        <taxon>Microbacter</taxon>
    </lineage>
</organism>
<dbReference type="PRINTS" id="PR00070">
    <property type="entry name" value="DHFR"/>
</dbReference>
<evidence type="ECO:0000256" key="8">
    <source>
        <dbReference type="PIRNR" id="PIRNR000194"/>
    </source>
</evidence>
<dbReference type="PANTHER" id="PTHR48069:SF3">
    <property type="entry name" value="DIHYDROFOLATE REDUCTASE"/>
    <property type="match status" value="1"/>
</dbReference>
<dbReference type="GO" id="GO:0006730">
    <property type="term" value="P:one-carbon metabolic process"/>
    <property type="evidence" value="ECO:0007669"/>
    <property type="project" value="UniProtKB-KW"/>
</dbReference>
<keyword evidence="6 8" id="KW-0560">Oxidoreductase</keyword>
<evidence type="ECO:0000259" key="9">
    <source>
        <dbReference type="PROSITE" id="PS51330"/>
    </source>
</evidence>